<gene>
    <name evidence="2" type="ORF">HaLaN_23642</name>
</gene>
<name>A0A699ZUM4_HAELA</name>
<comment type="caution">
    <text evidence="2">The sequence shown here is derived from an EMBL/GenBank/DDBJ whole genome shotgun (WGS) entry which is preliminary data.</text>
</comment>
<reference evidence="2 3" key="1">
    <citation type="submission" date="2020-02" db="EMBL/GenBank/DDBJ databases">
        <title>Draft genome sequence of Haematococcus lacustris strain NIES-144.</title>
        <authorList>
            <person name="Morimoto D."/>
            <person name="Nakagawa S."/>
            <person name="Yoshida T."/>
            <person name="Sawayama S."/>
        </authorList>
    </citation>
    <scope>NUCLEOTIDE SEQUENCE [LARGE SCALE GENOMIC DNA]</scope>
    <source>
        <strain evidence="2 3">NIES-144</strain>
    </source>
</reference>
<feature type="region of interest" description="Disordered" evidence="1">
    <location>
        <begin position="43"/>
        <end position="63"/>
    </location>
</feature>
<evidence type="ECO:0000313" key="2">
    <source>
        <dbReference type="EMBL" id="GFH25645.1"/>
    </source>
</evidence>
<keyword evidence="3" id="KW-1185">Reference proteome</keyword>
<dbReference type="AlphaFoldDB" id="A0A699ZUM4"/>
<accession>A0A699ZUM4</accession>
<proteinExistence type="predicted"/>
<protein>
    <submittedName>
        <fullName evidence="2">Membrin</fullName>
    </submittedName>
</protein>
<dbReference type="Proteomes" id="UP000485058">
    <property type="component" value="Unassembled WGS sequence"/>
</dbReference>
<organism evidence="2 3">
    <name type="scientific">Haematococcus lacustris</name>
    <name type="common">Green alga</name>
    <name type="synonym">Haematococcus pluvialis</name>
    <dbReference type="NCBI Taxonomy" id="44745"/>
    <lineage>
        <taxon>Eukaryota</taxon>
        <taxon>Viridiplantae</taxon>
        <taxon>Chlorophyta</taxon>
        <taxon>core chlorophytes</taxon>
        <taxon>Chlorophyceae</taxon>
        <taxon>CS clade</taxon>
        <taxon>Chlamydomonadales</taxon>
        <taxon>Haematococcaceae</taxon>
        <taxon>Haematococcus</taxon>
    </lineage>
</organism>
<dbReference type="EMBL" id="BLLF01002874">
    <property type="protein sequence ID" value="GFH25645.1"/>
    <property type="molecule type" value="Genomic_DNA"/>
</dbReference>
<sequence>MQKVSQVVEEVDAIRRTLDKYGSREQRRAAEQAERQELLARADAGRRAKTDMDEEAQAAGSIHRSKRALDEIFETGTNILGSMAASRERLKW</sequence>
<evidence type="ECO:0000313" key="3">
    <source>
        <dbReference type="Proteomes" id="UP000485058"/>
    </source>
</evidence>
<evidence type="ECO:0000256" key="1">
    <source>
        <dbReference type="SAM" id="MobiDB-lite"/>
    </source>
</evidence>